<reference evidence="9 10" key="1">
    <citation type="submission" date="2014-07" db="EMBL/GenBank/DDBJ databases">
        <title>Whole Genome Sequence of the Amycolatopsis methanolica 239.</title>
        <authorList>
            <person name="Tang B."/>
        </authorList>
    </citation>
    <scope>NUCLEOTIDE SEQUENCE [LARGE SCALE GENOMIC DNA]</scope>
    <source>
        <strain evidence="9 10">239</strain>
    </source>
</reference>
<keyword evidence="4" id="KW-1003">Cell membrane</keyword>
<dbReference type="GO" id="GO:0005886">
    <property type="term" value="C:plasma membrane"/>
    <property type="evidence" value="ECO:0007669"/>
    <property type="project" value="UniProtKB-SubCell"/>
</dbReference>
<evidence type="ECO:0000256" key="3">
    <source>
        <dbReference type="ARBA" id="ARBA00022448"/>
    </source>
</evidence>
<sequence>MLRETTTALPQRRRAPLGLGLILGLVALGLAVVASMAVGAKGLPPSAVADALLHHDPANPDHVIVWEVRIPRTLIGVLAGAALGLAGAIIQGVTRNPLADPGILGVNAGASLCIVAAISLAGIQSMTGYVWFAFLGAGLAAVLVYGIGSLGRDRATPLKIALTGAACEAAFRSLTTGILVTDNATYEQFRFWQVGALAGRDSSVVTQALPFLVAGFVLALASARALNGLAMGDDVARGLGVHVGAGRALCALAVVVLCGTATAMAGPIAFVGLMVPHAARLITGPDHRWLLPYSMVLAPLVLLAADIVGRVLAQPGELQVGIVTAAIGAPVFIALVRRKRVRG</sequence>
<dbReference type="EMBL" id="CP009110">
    <property type="protein sequence ID" value="AIJ22072.1"/>
    <property type="molecule type" value="Genomic_DNA"/>
</dbReference>
<dbReference type="GO" id="GO:0022857">
    <property type="term" value="F:transmembrane transporter activity"/>
    <property type="evidence" value="ECO:0007669"/>
    <property type="project" value="InterPro"/>
</dbReference>
<dbReference type="PATRIC" id="fig|1068978.7.peg.2100"/>
<keyword evidence="6 8" id="KW-1133">Transmembrane helix</keyword>
<dbReference type="PANTHER" id="PTHR30472:SF1">
    <property type="entry name" value="FE(3+) DICITRATE TRANSPORT SYSTEM PERMEASE PROTEIN FECC-RELATED"/>
    <property type="match status" value="1"/>
</dbReference>
<feature type="transmembrane region" description="Helical" evidence="8">
    <location>
        <begin position="290"/>
        <end position="312"/>
    </location>
</feature>
<feature type="transmembrane region" description="Helical" evidence="8">
    <location>
        <begin position="246"/>
        <end position="270"/>
    </location>
</feature>
<evidence type="ECO:0000256" key="7">
    <source>
        <dbReference type="ARBA" id="ARBA00023136"/>
    </source>
</evidence>
<feature type="transmembrane region" description="Helical" evidence="8">
    <location>
        <begin position="102"/>
        <end position="123"/>
    </location>
</feature>
<dbReference type="Gene3D" id="1.10.3470.10">
    <property type="entry name" value="ABC transporter involved in vitamin B12 uptake, BtuC"/>
    <property type="match status" value="1"/>
</dbReference>
<dbReference type="KEGG" id="amq:AMETH_1980"/>
<comment type="similarity">
    <text evidence="2">Belongs to the binding-protein-dependent transport system permease family. FecCD subfamily.</text>
</comment>
<dbReference type="CDD" id="cd06550">
    <property type="entry name" value="TM_ABC_iron-siderophores_like"/>
    <property type="match status" value="1"/>
</dbReference>
<dbReference type="SUPFAM" id="SSF81345">
    <property type="entry name" value="ABC transporter involved in vitamin B12 uptake, BtuC"/>
    <property type="match status" value="1"/>
</dbReference>
<evidence type="ECO:0000313" key="9">
    <source>
        <dbReference type="EMBL" id="AIJ22072.1"/>
    </source>
</evidence>
<dbReference type="RefSeq" id="WP_017981286.1">
    <property type="nucleotide sequence ID" value="NZ_AQUL01000001.1"/>
</dbReference>
<keyword evidence="7 8" id="KW-0472">Membrane</keyword>
<protein>
    <submittedName>
        <fullName evidence="9">Transport system permease protein</fullName>
    </submittedName>
</protein>
<evidence type="ECO:0000256" key="5">
    <source>
        <dbReference type="ARBA" id="ARBA00022692"/>
    </source>
</evidence>
<comment type="subcellular location">
    <subcellularLocation>
        <location evidence="1">Cell membrane</location>
        <topology evidence="1">Multi-pass membrane protein</topology>
    </subcellularLocation>
</comment>
<dbReference type="InterPro" id="IPR000522">
    <property type="entry name" value="ABC_transptr_permease_BtuC"/>
</dbReference>
<keyword evidence="10" id="KW-1185">Reference proteome</keyword>
<evidence type="ECO:0000256" key="1">
    <source>
        <dbReference type="ARBA" id="ARBA00004651"/>
    </source>
</evidence>
<dbReference type="OrthoDB" id="9782305at2"/>
<dbReference type="GO" id="GO:0033214">
    <property type="term" value="P:siderophore-iron import into cell"/>
    <property type="evidence" value="ECO:0007669"/>
    <property type="project" value="TreeGrafter"/>
</dbReference>
<evidence type="ECO:0000256" key="6">
    <source>
        <dbReference type="ARBA" id="ARBA00022989"/>
    </source>
</evidence>
<evidence type="ECO:0000256" key="2">
    <source>
        <dbReference type="ARBA" id="ARBA00007935"/>
    </source>
</evidence>
<dbReference type="Pfam" id="PF01032">
    <property type="entry name" value="FecCD"/>
    <property type="match status" value="1"/>
</dbReference>
<evidence type="ECO:0000256" key="4">
    <source>
        <dbReference type="ARBA" id="ARBA00022475"/>
    </source>
</evidence>
<feature type="transmembrane region" description="Helical" evidence="8">
    <location>
        <begin position="318"/>
        <end position="336"/>
    </location>
</feature>
<dbReference type="Proteomes" id="UP000062973">
    <property type="component" value="Chromosome"/>
</dbReference>
<accession>A0A076MWG2</accession>
<evidence type="ECO:0000256" key="8">
    <source>
        <dbReference type="SAM" id="Phobius"/>
    </source>
</evidence>
<feature type="transmembrane region" description="Helical" evidence="8">
    <location>
        <begin position="73"/>
        <end position="90"/>
    </location>
</feature>
<organism evidence="9 10">
    <name type="scientific">Amycolatopsis methanolica 239</name>
    <dbReference type="NCBI Taxonomy" id="1068978"/>
    <lineage>
        <taxon>Bacteria</taxon>
        <taxon>Bacillati</taxon>
        <taxon>Actinomycetota</taxon>
        <taxon>Actinomycetes</taxon>
        <taxon>Pseudonocardiales</taxon>
        <taxon>Pseudonocardiaceae</taxon>
        <taxon>Amycolatopsis</taxon>
        <taxon>Amycolatopsis methanolica group</taxon>
    </lineage>
</organism>
<feature type="transmembrane region" description="Helical" evidence="8">
    <location>
        <begin position="208"/>
        <end position="226"/>
    </location>
</feature>
<keyword evidence="3" id="KW-0813">Transport</keyword>
<evidence type="ECO:0000313" key="10">
    <source>
        <dbReference type="Proteomes" id="UP000062973"/>
    </source>
</evidence>
<gene>
    <name evidence="9" type="primary">fepD</name>
    <name evidence="9" type="ORF">AMETH_1980</name>
</gene>
<dbReference type="AlphaFoldDB" id="A0A076MWG2"/>
<proteinExistence type="inferred from homology"/>
<dbReference type="HOGENOM" id="CLU_013016_1_0_11"/>
<feature type="transmembrane region" description="Helical" evidence="8">
    <location>
        <begin position="129"/>
        <end position="150"/>
    </location>
</feature>
<dbReference type="STRING" id="1068978.AMETH_1980"/>
<dbReference type="eggNOG" id="COG0609">
    <property type="taxonomic scope" value="Bacteria"/>
</dbReference>
<dbReference type="InterPro" id="IPR037294">
    <property type="entry name" value="ABC_BtuC-like"/>
</dbReference>
<keyword evidence="5 8" id="KW-0812">Transmembrane</keyword>
<name>A0A076MWG2_AMYME</name>
<dbReference type="FunFam" id="1.10.3470.10:FF:000001">
    <property type="entry name" value="Vitamin B12 ABC transporter permease BtuC"/>
    <property type="match status" value="1"/>
</dbReference>
<dbReference type="PANTHER" id="PTHR30472">
    <property type="entry name" value="FERRIC ENTEROBACTIN TRANSPORT SYSTEM PERMEASE PROTEIN"/>
    <property type="match status" value="1"/>
</dbReference>